<keyword evidence="3" id="KW-1185">Reference proteome</keyword>
<name>A0ABX8TIL6_9CAUL</name>
<protein>
    <submittedName>
        <fullName evidence="2">Uncharacterized protein</fullName>
    </submittedName>
</protein>
<accession>A0ABX8TIL6</accession>
<organism evidence="2 3">
    <name type="scientific">Brevundimonas nasdae</name>
    <dbReference type="NCBI Taxonomy" id="172043"/>
    <lineage>
        <taxon>Bacteria</taxon>
        <taxon>Pseudomonadati</taxon>
        <taxon>Pseudomonadota</taxon>
        <taxon>Alphaproteobacteria</taxon>
        <taxon>Caulobacterales</taxon>
        <taxon>Caulobacteraceae</taxon>
        <taxon>Brevundimonas</taxon>
    </lineage>
</organism>
<reference evidence="2 3" key="1">
    <citation type="submission" date="2021-07" db="EMBL/GenBank/DDBJ databases">
        <title>Isolation and characterization of bacteria from a gold mining with a capacity of golden bioaccumulation.</title>
        <authorList>
            <person name="Yang X.J."/>
        </authorList>
    </citation>
    <scope>NUCLEOTIDE SEQUENCE [LARGE SCALE GENOMIC DNA]</scope>
    <source>
        <strain evidence="2 3">Au29</strain>
    </source>
</reference>
<feature type="transmembrane region" description="Helical" evidence="1">
    <location>
        <begin position="21"/>
        <end position="46"/>
    </location>
</feature>
<sequence>MFQPERFATVGFAARRRPNGFVASVMWVFGLVAGAAAVAVGAILAIFTAVTVAVIALFAGVLVFLAGLAMKARRNMTQRRRSSDADVIEAHKVGETWVAYGWERDGR</sequence>
<keyword evidence="1" id="KW-0472">Membrane</keyword>
<gene>
    <name evidence="2" type="ORF">KWG56_00860</name>
</gene>
<keyword evidence="1" id="KW-1133">Transmembrane helix</keyword>
<keyword evidence="1" id="KW-0812">Transmembrane</keyword>
<feature type="transmembrane region" description="Helical" evidence="1">
    <location>
        <begin position="52"/>
        <end position="70"/>
    </location>
</feature>
<dbReference type="EMBL" id="CP080034">
    <property type="protein sequence ID" value="QYC10608.1"/>
    <property type="molecule type" value="Genomic_DNA"/>
</dbReference>
<evidence type="ECO:0000313" key="2">
    <source>
        <dbReference type="EMBL" id="QYC10608.1"/>
    </source>
</evidence>
<dbReference type="Proteomes" id="UP000824334">
    <property type="component" value="Chromosome"/>
</dbReference>
<evidence type="ECO:0000313" key="3">
    <source>
        <dbReference type="Proteomes" id="UP000824334"/>
    </source>
</evidence>
<evidence type="ECO:0000256" key="1">
    <source>
        <dbReference type="SAM" id="Phobius"/>
    </source>
</evidence>
<dbReference type="GeneID" id="94373795"/>
<proteinExistence type="predicted"/>
<dbReference type="RefSeq" id="WP_219353358.1">
    <property type="nucleotide sequence ID" value="NZ_CP080034.1"/>
</dbReference>